<comment type="cofactor">
    <cofactor evidence="15">
        <name>thiamine diphosphate</name>
        <dbReference type="ChEBI" id="CHEBI:58937"/>
    </cofactor>
    <text evidence="15">Binds 1 thiamine pyrophosphate per subunit. During the reaction, the substrate forms a covalent intermediate with the cofactor.</text>
</comment>
<keyword evidence="6" id="KW-0808">Transferase</keyword>
<evidence type="ECO:0000256" key="8">
    <source>
        <dbReference type="ARBA" id="ARBA00022837"/>
    </source>
</evidence>
<feature type="binding site" evidence="15">
    <location>
        <position position="215"/>
    </location>
    <ligand>
        <name>thiamine diphosphate</name>
        <dbReference type="ChEBI" id="CHEBI:58937"/>
    </ligand>
</feature>
<dbReference type="STRING" id="1231623.Tasa_017_020"/>
<evidence type="ECO:0000256" key="11">
    <source>
        <dbReference type="ARBA" id="ARBA00049473"/>
    </source>
</evidence>
<dbReference type="Gene3D" id="3.40.50.920">
    <property type="match status" value="1"/>
</dbReference>
<evidence type="ECO:0000313" key="20">
    <source>
        <dbReference type="Proteomes" id="UP000032679"/>
    </source>
</evidence>
<comment type="subunit">
    <text evidence="4">Homodimer.</text>
</comment>
<feature type="binding site" evidence="15">
    <location>
        <position position="291"/>
    </location>
    <ligand>
        <name>thiamine diphosphate</name>
        <dbReference type="ChEBI" id="CHEBI:58937"/>
    </ligand>
</feature>
<feature type="binding site" evidence="14">
    <location>
        <position position="387"/>
    </location>
    <ligand>
        <name>substrate</name>
    </ligand>
</feature>
<keyword evidence="20" id="KW-1185">Reference proteome</keyword>
<keyword evidence="7 16" id="KW-0479">Metal-binding</keyword>
<dbReference type="InterPro" id="IPR055152">
    <property type="entry name" value="Transketolase-like_C_2"/>
</dbReference>
<evidence type="ECO:0000259" key="18">
    <source>
        <dbReference type="SMART" id="SM00861"/>
    </source>
</evidence>
<dbReference type="Pfam" id="PF02779">
    <property type="entry name" value="Transket_pyr"/>
    <property type="match status" value="1"/>
</dbReference>
<feature type="binding site" evidence="16">
    <location>
        <position position="215"/>
    </location>
    <ligand>
        <name>Mg(2+)</name>
        <dbReference type="ChEBI" id="CHEBI:18420"/>
    </ligand>
</feature>
<evidence type="ECO:0000256" key="1">
    <source>
        <dbReference type="ARBA" id="ARBA00001913"/>
    </source>
</evidence>
<dbReference type="Pfam" id="PF00456">
    <property type="entry name" value="Transketolase_N"/>
    <property type="match status" value="1"/>
</dbReference>
<evidence type="ECO:0000256" key="16">
    <source>
        <dbReference type="PIRSR" id="PIRSR605478-4"/>
    </source>
</evidence>
<dbReference type="SUPFAM" id="SSF52518">
    <property type="entry name" value="Thiamin diphosphate-binding fold (THDP-binding)"/>
    <property type="match status" value="2"/>
</dbReference>
<dbReference type="CDD" id="cd07033">
    <property type="entry name" value="TPP_PYR_DXS_TK_like"/>
    <property type="match status" value="1"/>
</dbReference>
<feature type="binding site" evidence="14">
    <location>
        <position position="414"/>
    </location>
    <ligand>
        <name>substrate</name>
    </ligand>
</feature>
<dbReference type="SMART" id="SM00861">
    <property type="entry name" value="Transket_pyr"/>
    <property type="match status" value="1"/>
</dbReference>
<feature type="binding site" evidence="14">
    <location>
        <position position="508"/>
    </location>
    <ligand>
        <name>substrate</name>
    </ligand>
</feature>
<keyword evidence="9 16" id="KW-0460">Magnesium</keyword>
<protein>
    <recommendedName>
        <fullName evidence="5 12">Transketolase</fullName>
        <ecNumber evidence="5 12">2.2.1.1</ecNumber>
    </recommendedName>
</protein>
<dbReference type="Pfam" id="PF22613">
    <property type="entry name" value="Transketolase_C_1"/>
    <property type="match status" value="1"/>
</dbReference>
<feature type="domain" description="Transketolase-like pyrimidine-binding" evidence="18">
    <location>
        <begin position="384"/>
        <end position="560"/>
    </location>
</feature>
<accession>A0A0D6MKH0</accession>
<feature type="binding site" evidence="15">
    <location>
        <position position="186"/>
    </location>
    <ligand>
        <name>thiamine diphosphate</name>
        <dbReference type="ChEBI" id="CHEBI:58937"/>
    </ligand>
</feature>
<evidence type="ECO:0000256" key="14">
    <source>
        <dbReference type="PIRSR" id="PIRSR605478-2"/>
    </source>
</evidence>
<feature type="binding site" evidence="14">
    <location>
        <position position="555"/>
    </location>
    <ligand>
        <name>substrate</name>
    </ligand>
</feature>
<proteinExistence type="inferred from homology"/>
<dbReference type="InterPro" id="IPR005478">
    <property type="entry name" value="Transketolase_bac-like"/>
</dbReference>
<evidence type="ECO:0000256" key="3">
    <source>
        <dbReference type="ARBA" id="ARBA00007131"/>
    </source>
</evidence>
<feature type="site" description="Important for catalytic activity" evidence="17">
    <location>
        <position position="44"/>
    </location>
</feature>
<evidence type="ECO:0000256" key="5">
    <source>
        <dbReference type="ARBA" id="ARBA00013152"/>
    </source>
</evidence>
<dbReference type="FunFam" id="3.40.50.970:FF:000003">
    <property type="entry name" value="Transketolase"/>
    <property type="match status" value="1"/>
</dbReference>
<evidence type="ECO:0000256" key="10">
    <source>
        <dbReference type="ARBA" id="ARBA00023052"/>
    </source>
</evidence>
<feature type="binding site" evidence="15">
    <location>
        <position position="472"/>
    </location>
    <ligand>
        <name>thiamine diphosphate</name>
        <dbReference type="ChEBI" id="CHEBI:58937"/>
    </ligand>
</feature>
<feature type="binding site" evidence="14">
    <location>
        <position position="291"/>
    </location>
    <ligand>
        <name>substrate</name>
    </ligand>
</feature>
<evidence type="ECO:0000313" key="19">
    <source>
        <dbReference type="EMBL" id="GAN54137.1"/>
    </source>
</evidence>
<feature type="binding site" evidence="14">
    <location>
        <position position="44"/>
    </location>
    <ligand>
        <name>substrate</name>
    </ligand>
</feature>
<evidence type="ECO:0000256" key="6">
    <source>
        <dbReference type="ARBA" id="ARBA00022679"/>
    </source>
</evidence>
<dbReference type="PROSITE" id="PS00802">
    <property type="entry name" value="TRANSKETOLASE_2"/>
    <property type="match status" value="1"/>
</dbReference>
<evidence type="ECO:0000256" key="2">
    <source>
        <dbReference type="ARBA" id="ARBA00001941"/>
    </source>
</evidence>
<comment type="similarity">
    <text evidence="3">Belongs to the transketolase family.</text>
</comment>
<dbReference type="InterPro" id="IPR005475">
    <property type="entry name" value="Transketolase-like_Pyr-bd"/>
</dbReference>
<feature type="binding site" evidence="15">
    <location>
        <begin position="144"/>
        <end position="146"/>
    </location>
    <ligand>
        <name>thiamine diphosphate</name>
        <dbReference type="ChEBI" id="CHEBI:58937"/>
    </ligand>
</feature>
<dbReference type="InterPro" id="IPR033247">
    <property type="entry name" value="Transketolase_fam"/>
</dbReference>
<sequence length="705" mass="75928">MRSLMLQAACAPEGVSGASDIATLSINTIRTLSMDGVQKANSGHPGTAMALAPVTYTLWQEVMNYDPADPLWPARDRFVLSVGHASMLLYSTLYLTGVRDIAHDKVLDTPSLTIDDLKQFRQLNSKTPGHPEYRFTAGVETTTGPLGQGCGNSVGMAIAQKWLAARYNKPGFDLFDYNVYVLCGDGDMMEGVASEAASTAGHLKLDNLLWIYDSNQISIEGSTDLAFTENVAQRFEAYGWHVQELHDANDIPALKKAIEAAKAVKDKPSFIKLTTVIGYGAPHKAGTAHAHGEPLGEEEIAGAKKAYGWPSTEPFFVPDGVMDHFKDGVGKRGAEKSAAWKELFARYTKEYPTEAAELEDIFHHRLPEGWDKAIPTYEASAKGIASRASSGEVINAVALNLPWLIGGSADLSPSTKTNLTFQGAGSFQPPQWNGTYAGRNLHFGVREHAMGSIMNGIALSGIRAYGSGFLIFSDYMKAPIRLSAIMEVPTIYIFTHDSIGVGEDGPTHQPIEQLAQLRATPGIMTIRPGDANEVAEAWRTIMPLTEKPAVLILSRQNLPTLDRTKYAPASGVSKGAYVLASCEGKPDVILMASGSEVGLVVGAYEKLTSEGVKARVVSFPSFDLFEEQSEEYRESVLPSDVIGRVAVEQAAAFGWDRYTGFGGSIVAMHTFGASAPLSALLTKFGFTPEAVYEAAKKQAARTAAK</sequence>
<dbReference type="InterPro" id="IPR020826">
    <property type="entry name" value="Transketolase_BS"/>
</dbReference>
<dbReference type="EMBL" id="BALE01000017">
    <property type="protein sequence ID" value="GAN54137.1"/>
    <property type="molecule type" value="Genomic_DNA"/>
</dbReference>
<dbReference type="InterPro" id="IPR005474">
    <property type="entry name" value="Transketolase_N"/>
</dbReference>
<evidence type="ECO:0000256" key="13">
    <source>
        <dbReference type="PIRSR" id="PIRSR605478-1"/>
    </source>
</evidence>
<dbReference type="GO" id="GO:0046872">
    <property type="term" value="F:metal ion binding"/>
    <property type="evidence" value="ECO:0007669"/>
    <property type="project" value="UniProtKB-KW"/>
</dbReference>
<dbReference type="InterPro" id="IPR009014">
    <property type="entry name" value="Transketo_C/PFOR_II"/>
</dbReference>
<feature type="binding site" evidence="14">
    <location>
        <position position="496"/>
    </location>
    <ligand>
        <name>substrate</name>
    </ligand>
</feature>
<evidence type="ECO:0000256" key="12">
    <source>
        <dbReference type="NCBIfam" id="TIGR00232"/>
    </source>
</evidence>
<dbReference type="PANTHER" id="PTHR43522">
    <property type="entry name" value="TRANSKETOLASE"/>
    <property type="match status" value="1"/>
</dbReference>
<evidence type="ECO:0000256" key="9">
    <source>
        <dbReference type="ARBA" id="ARBA00022842"/>
    </source>
</evidence>
<organism evidence="19 20">
    <name type="scientific">Tanticharoenia sakaeratensis NBRC 103193</name>
    <dbReference type="NCBI Taxonomy" id="1231623"/>
    <lineage>
        <taxon>Bacteria</taxon>
        <taxon>Pseudomonadati</taxon>
        <taxon>Pseudomonadota</taxon>
        <taxon>Alphaproteobacteria</taxon>
        <taxon>Acetobacterales</taxon>
        <taxon>Acetobacteraceae</taxon>
        <taxon>Tanticharoenia</taxon>
    </lineage>
</organism>
<dbReference type="GO" id="GO:0005829">
    <property type="term" value="C:cytosol"/>
    <property type="evidence" value="ECO:0007669"/>
    <property type="project" value="TreeGrafter"/>
</dbReference>
<dbReference type="FunFam" id="3.40.50.920:FF:000003">
    <property type="entry name" value="Transketolase"/>
    <property type="match status" value="1"/>
</dbReference>
<feature type="site" description="Important for catalytic activity" evidence="17">
    <location>
        <position position="291"/>
    </location>
</feature>
<dbReference type="NCBIfam" id="TIGR00232">
    <property type="entry name" value="tktlase_bact"/>
    <property type="match status" value="1"/>
</dbReference>
<dbReference type="FunFam" id="3.40.50.970:FF:000004">
    <property type="entry name" value="Transketolase"/>
    <property type="match status" value="1"/>
</dbReference>
<gene>
    <name evidence="19" type="ORF">Tasa_017_020</name>
</gene>
<reference evidence="19 20" key="1">
    <citation type="submission" date="2012-10" db="EMBL/GenBank/DDBJ databases">
        <title>Genome sequencing of Tanticharoenia sakaeratensis NBRC 103193.</title>
        <authorList>
            <person name="Azuma Y."/>
            <person name="Hadano H."/>
            <person name="Hirakawa H."/>
            <person name="Matsushita K."/>
        </authorList>
    </citation>
    <scope>NUCLEOTIDE SEQUENCE [LARGE SCALE GENOMIC DNA]</scope>
    <source>
        <strain evidence="19 20">NBRC 103193</strain>
    </source>
</reference>
<dbReference type="GO" id="GO:0009052">
    <property type="term" value="P:pentose-phosphate shunt, non-oxidative branch"/>
    <property type="evidence" value="ECO:0007669"/>
    <property type="project" value="UniProtKB-ARBA"/>
</dbReference>
<comment type="catalytic activity">
    <reaction evidence="11">
        <text>D-sedoheptulose 7-phosphate + D-glyceraldehyde 3-phosphate = aldehydo-D-ribose 5-phosphate + D-xylulose 5-phosphate</text>
        <dbReference type="Rhea" id="RHEA:10508"/>
        <dbReference type="ChEBI" id="CHEBI:57483"/>
        <dbReference type="ChEBI" id="CHEBI:57737"/>
        <dbReference type="ChEBI" id="CHEBI:58273"/>
        <dbReference type="ChEBI" id="CHEBI:59776"/>
        <dbReference type="EC" id="2.2.1.1"/>
    </reaction>
</comment>
<dbReference type="Gene3D" id="3.40.50.970">
    <property type="match status" value="2"/>
</dbReference>
<evidence type="ECO:0000256" key="15">
    <source>
        <dbReference type="PIRSR" id="PIRSR605478-3"/>
    </source>
</evidence>
<dbReference type="CDD" id="cd02012">
    <property type="entry name" value="TPP_TK"/>
    <property type="match status" value="1"/>
</dbReference>
<evidence type="ECO:0000256" key="17">
    <source>
        <dbReference type="PIRSR" id="PIRSR605478-5"/>
    </source>
</evidence>
<dbReference type="PANTHER" id="PTHR43522:SF2">
    <property type="entry name" value="TRANSKETOLASE 1-RELATED"/>
    <property type="match status" value="1"/>
</dbReference>
<evidence type="ECO:0000256" key="4">
    <source>
        <dbReference type="ARBA" id="ARBA00011738"/>
    </source>
</evidence>
<comment type="cofactor">
    <cofactor evidence="1">
        <name>Ca(2+)</name>
        <dbReference type="ChEBI" id="CHEBI:29108"/>
    </cofactor>
</comment>
<feature type="active site" description="Proton donor" evidence="13">
    <location>
        <position position="447"/>
    </location>
</feature>
<dbReference type="OrthoDB" id="8732661at2"/>
<name>A0A0D6MKH0_9PROT</name>
<dbReference type="SUPFAM" id="SSF52922">
    <property type="entry name" value="TK C-terminal domain-like"/>
    <property type="match status" value="1"/>
</dbReference>
<dbReference type="EC" id="2.2.1.1" evidence="5 12"/>
<comment type="cofactor">
    <cofactor evidence="16">
        <name>Mg(2+)</name>
        <dbReference type="ChEBI" id="CHEBI:18420"/>
    </cofactor>
    <text evidence="16">Binds 1 Mg(2+) ion per subunit. Can also utilize other divalent metal cations, such as Ca(2+), Mn(2+) and Co(2+).</text>
</comment>
<dbReference type="Proteomes" id="UP000032679">
    <property type="component" value="Unassembled WGS sequence"/>
</dbReference>
<comment type="cofactor">
    <cofactor evidence="2">
        <name>Co(2+)</name>
        <dbReference type="ChEBI" id="CHEBI:48828"/>
    </cofactor>
</comment>
<feature type="binding site" evidence="15">
    <location>
        <position position="84"/>
    </location>
    <ligand>
        <name>thiamine diphosphate</name>
        <dbReference type="ChEBI" id="CHEBI:58937"/>
    </ligand>
</feature>
<dbReference type="GO" id="GO:0004802">
    <property type="term" value="F:transketolase activity"/>
    <property type="evidence" value="ECO:0007669"/>
    <property type="project" value="UniProtKB-UniRule"/>
</dbReference>
<feature type="binding site" evidence="16">
    <location>
        <position position="185"/>
    </location>
    <ligand>
        <name>Mg(2+)</name>
        <dbReference type="ChEBI" id="CHEBI:18420"/>
    </ligand>
</feature>
<feature type="binding site" evidence="14">
    <location>
        <position position="504"/>
    </location>
    <ligand>
        <name>substrate</name>
    </ligand>
</feature>
<keyword evidence="8" id="KW-0106">Calcium</keyword>
<feature type="binding site" evidence="16">
    <location>
        <position position="217"/>
    </location>
    <ligand>
        <name>Mg(2+)</name>
        <dbReference type="ChEBI" id="CHEBI:18420"/>
    </ligand>
</feature>
<dbReference type="AlphaFoldDB" id="A0A0D6MKH0"/>
<keyword evidence="10 15" id="KW-0786">Thiamine pyrophosphate</keyword>
<evidence type="ECO:0000256" key="7">
    <source>
        <dbReference type="ARBA" id="ARBA00022723"/>
    </source>
</evidence>
<comment type="caution">
    <text evidence="19">The sequence shown here is derived from an EMBL/GenBank/DDBJ whole genome shotgun (WGS) entry which is preliminary data.</text>
</comment>
<dbReference type="InterPro" id="IPR029061">
    <property type="entry name" value="THDP-binding"/>
</dbReference>